<dbReference type="InterPro" id="IPR011989">
    <property type="entry name" value="ARM-like"/>
</dbReference>
<keyword evidence="1" id="KW-0812">Transmembrane</keyword>
<reference evidence="2" key="1">
    <citation type="submission" date="2018-06" db="EMBL/GenBank/DDBJ databases">
        <authorList>
            <person name="Zhirakovskaya E."/>
        </authorList>
    </citation>
    <scope>NUCLEOTIDE SEQUENCE</scope>
</reference>
<gene>
    <name evidence="2" type="ORF">MNBD_PLANCTO03-2176</name>
</gene>
<dbReference type="EMBL" id="UOGK01000536">
    <property type="protein sequence ID" value="VAX41405.1"/>
    <property type="molecule type" value="Genomic_DNA"/>
</dbReference>
<accession>A0A3B1E5I9</accession>
<dbReference type="Gene3D" id="1.25.10.10">
    <property type="entry name" value="Leucine-rich Repeat Variant"/>
    <property type="match status" value="1"/>
</dbReference>
<feature type="transmembrane region" description="Helical" evidence="1">
    <location>
        <begin position="138"/>
        <end position="155"/>
    </location>
</feature>
<dbReference type="SUPFAM" id="SSF48371">
    <property type="entry name" value="ARM repeat"/>
    <property type="match status" value="1"/>
</dbReference>
<evidence type="ECO:0000313" key="2">
    <source>
        <dbReference type="EMBL" id="VAX41405.1"/>
    </source>
</evidence>
<organism evidence="2">
    <name type="scientific">hydrothermal vent metagenome</name>
    <dbReference type="NCBI Taxonomy" id="652676"/>
    <lineage>
        <taxon>unclassified sequences</taxon>
        <taxon>metagenomes</taxon>
        <taxon>ecological metagenomes</taxon>
    </lineage>
</organism>
<keyword evidence="1" id="KW-1133">Transmembrane helix</keyword>
<protein>
    <submittedName>
        <fullName evidence="2">Uncharacterized protein</fullName>
    </submittedName>
</protein>
<keyword evidence="1" id="KW-0472">Membrane</keyword>
<feature type="transmembrane region" description="Helical" evidence="1">
    <location>
        <begin position="29"/>
        <end position="50"/>
    </location>
</feature>
<feature type="transmembrane region" description="Helical" evidence="1">
    <location>
        <begin position="211"/>
        <end position="228"/>
    </location>
</feature>
<dbReference type="AlphaFoldDB" id="A0A3B1E5I9"/>
<feature type="transmembrane region" description="Helical" evidence="1">
    <location>
        <begin position="98"/>
        <end position="118"/>
    </location>
</feature>
<name>A0A3B1E5I9_9ZZZZ</name>
<sequence length="637" mass="69597">MAVAHIGVGGNLLGGFLYTLGMGLPQANLVLFFLSAFIGLWGVSVVVRGLRTGVVPGSRQCPECAADMREVAGRRCAACEFEAAQETELQQRRRDFRVVIVGVVAGAVGAALVPVGLWVRAWETTGDDRDFGMHPLHAVFWGVVAFGMVLAVWGARGERSKGRRRCPKCWYDMSATLRGTGDRAVAGLICPECGHEPTGERALYRSRRRPRLVMLGVSLVVAGLYGQTVPRALRVGPLGMVPTTVLIGGVRWLPEGWYADPNGVSEATLGERVKNGEVWKWQRVWASSSIRSMMHRDILMMQPAITAAMIDWDSSEDQAVIILGLVHLLGDPDQEITTKQFDELLNSLGRKIYRLDDPDQGELNAQIREALSPKYEVLLQRARTGGDAETILCLKLVRAGNDLPEDWIPTLVACMRRGGFLSQRQVGRYLGEAARTDARAMQELRQLLGDTNVKQKAVVGALYSAIRGKQNRDEIELMLVEMIRTDPDSEIIYHIAYVLADTRSGSTVFMTLSADPDLSDYARMGFADAWSRSGRVGAGEVSAILLSGLQSDEIEVVRSILWFFEERSADKTLPAKDVADAVIPLLGHSEHLIRSSAEAALLALLRNHPALNTQITAALLAAEVDGEGDMESSQPGD</sequence>
<proteinExistence type="predicted"/>
<dbReference type="InterPro" id="IPR016024">
    <property type="entry name" value="ARM-type_fold"/>
</dbReference>
<evidence type="ECO:0000256" key="1">
    <source>
        <dbReference type="SAM" id="Phobius"/>
    </source>
</evidence>